<dbReference type="Pfam" id="PF13540">
    <property type="entry name" value="RCC1_2"/>
    <property type="match status" value="2"/>
</dbReference>
<accession>A0ABR2H9H7</accession>
<feature type="coiled-coil region" evidence="2">
    <location>
        <begin position="442"/>
        <end position="476"/>
    </location>
</feature>
<evidence type="ECO:0000313" key="4">
    <source>
        <dbReference type="Proteomes" id="UP001470230"/>
    </source>
</evidence>
<organism evidence="3 4">
    <name type="scientific">Tritrichomonas musculus</name>
    <dbReference type="NCBI Taxonomy" id="1915356"/>
    <lineage>
        <taxon>Eukaryota</taxon>
        <taxon>Metamonada</taxon>
        <taxon>Parabasalia</taxon>
        <taxon>Tritrichomonadida</taxon>
        <taxon>Tritrichomonadidae</taxon>
        <taxon>Tritrichomonas</taxon>
    </lineage>
</organism>
<dbReference type="InterPro" id="IPR051553">
    <property type="entry name" value="Ran_GTPase-activating"/>
</dbReference>
<comment type="caution">
    <text evidence="3">The sequence shown here is derived from an EMBL/GenBank/DDBJ whole genome shotgun (WGS) entry which is preliminary data.</text>
</comment>
<dbReference type="PANTHER" id="PTHR45982:SF1">
    <property type="entry name" value="REGULATOR OF CHROMOSOME CONDENSATION"/>
    <property type="match status" value="1"/>
</dbReference>
<proteinExistence type="predicted"/>
<sequence length="481" mass="53731">MLKNKTNKIVTVAGFNQYHQLSIGTNASKEDASTFQPTNIPFDLSSHQSYSIYSEHSVLINKKGIALAIGSNLGQKIMKSNNKQFDKWTQVQFTFGKSKIKYFSTAVCGGCYTIYNVMSSIPLVLVQWENKYDGMPIVVEKYTPVSFFGGNKTAAFIDDTNQIIMLTPKTVPKKLEPFKPYTAFLPPKEQPTQIACLEKTFIALSKSGTLYEFSFSKKRFSVVKTLSNDKFIGVSGTSNHCIAITSNGKIFVRGSNNHGQLGILSEEEEEDDDEYDRLFIELKPFSDQLVIDAFAGYDHSLFLMESGSIYVCGNNLHNQLLIKKGNDPKSKCIKYPILSSIQNDSSFCIAGNGISVVFHPNNQPHILPNSIISDKSNQSNNVSKSNKIAQKSQNNVFESSNTMISSPPNPSIIEKQQKVINIKCGMLLSEISENVNQINNMIVMQNKAIDELKVENVNLEKKIQMIEQKIFRLLDNVNSEA</sequence>
<name>A0ABR2H9H7_9EUKA</name>
<keyword evidence="4" id="KW-1185">Reference proteome</keyword>
<protein>
    <submittedName>
        <fullName evidence="3">Uncharacterized protein</fullName>
    </submittedName>
</protein>
<keyword evidence="2" id="KW-0175">Coiled coil</keyword>
<dbReference type="InterPro" id="IPR000408">
    <property type="entry name" value="Reg_chr_condens"/>
</dbReference>
<dbReference type="Proteomes" id="UP001470230">
    <property type="component" value="Unassembled WGS sequence"/>
</dbReference>
<feature type="repeat" description="RCC1" evidence="1">
    <location>
        <begin position="248"/>
        <end position="306"/>
    </location>
</feature>
<reference evidence="3 4" key="1">
    <citation type="submission" date="2024-04" db="EMBL/GenBank/DDBJ databases">
        <title>Tritrichomonas musculus Genome.</title>
        <authorList>
            <person name="Alves-Ferreira E."/>
            <person name="Grigg M."/>
            <person name="Lorenzi H."/>
            <person name="Galac M."/>
        </authorList>
    </citation>
    <scope>NUCLEOTIDE SEQUENCE [LARGE SCALE GENOMIC DNA]</scope>
    <source>
        <strain evidence="3 4">EAF2021</strain>
    </source>
</reference>
<dbReference type="Gene3D" id="2.130.10.30">
    <property type="entry name" value="Regulator of chromosome condensation 1/beta-lactamase-inhibitor protein II"/>
    <property type="match status" value="2"/>
</dbReference>
<dbReference type="PROSITE" id="PS50012">
    <property type="entry name" value="RCC1_3"/>
    <property type="match status" value="1"/>
</dbReference>
<dbReference type="InterPro" id="IPR009091">
    <property type="entry name" value="RCC1/BLIP-II"/>
</dbReference>
<evidence type="ECO:0000256" key="1">
    <source>
        <dbReference type="PROSITE-ProRule" id="PRU00235"/>
    </source>
</evidence>
<evidence type="ECO:0000256" key="2">
    <source>
        <dbReference type="SAM" id="Coils"/>
    </source>
</evidence>
<dbReference type="PANTHER" id="PTHR45982">
    <property type="entry name" value="REGULATOR OF CHROMOSOME CONDENSATION"/>
    <property type="match status" value="1"/>
</dbReference>
<evidence type="ECO:0000313" key="3">
    <source>
        <dbReference type="EMBL" id="KAK8842060.1"/>
    </source>
</evidence>
<dbReference type="SUPFAM" id="SSF50985">
    <property type="entry name" value="RCC1/BLIP-II"/>
    <property type="match status" value="1"/>
</dbReference>
<dbReference type="EMBL" id="JAPFFF010000039">
    <property type="protein sequence ID" value="KAK8842060.1"/>
    <property type="molecule type" value="Genomic_DNA"/>
</dbReference>
<gene>
    <name evidence="3" type="ORF">M9Y10_026282</name>
</gene>